<sequence length="170" mass="19267">MLSINRFPILIGVLLVLVISEVSAGMFGFAKKTEVHLSPEVNGIVMLNGKPVAGAQVVRTLDYDQEYREETITGENGAFHFPEKNIKSSRPNKLLDETRVRQIVTVNFQGEKYLLWYATPGTIHWRTGIANRLASMRCELSAPEIEQGFENIEKPQFPHSTFSVCRWDNE</sequence>
<reference evidence="3" key="1">
    <citation type="journal article" date="2019" name="Int. J. Syst. Evol. Microbiol.">
        <title>The Global Catalogue of Microorganisms (GCM) 10K type strain sequencing project: providing services to taxonomists for standard genome sequencing and annotation.</title>
        <authorList>
            <consortium name="The Broad Institute Genomics Platform"/>
            <consortium name="The Broad Institute Genome Sequencing Center for Infectious Disease"/>
            <person name="Wu L."/>
            <person name="Ma J."/>
        </authorList>
    </citation>
    <scope>NUCLEOTIDE SEQUENCE [LARGE SCALE GENOMIC DNA]</scope>
    <source>
        <strain evidence="3">CECT 7297</strain>
    </source>
</reference>
<evidence type="ECO:0000259" key="1">
    <source>
        <dbReference type="Pfam" id="PF20598"/>
    </source>
</evidence>
<proteinExistence type="predicted"/>
<gene>
    <name evidence="2" type="ORF">ACFOZ5_17730</name>
</gene>
<dbReference type="Pfam" id="PF20598">
    <property type="entry name" value="DUF6795"/>
    <property type="match status" value="1"/>
</dbReference>
<dbReference type="Proteomes" id="UP001595798">
    <property type="component" value="Unassembled WGS sequence"/>
</dbReference>
<keyword evidence="3" id="KW-1185">Reference proteome</keyword>
<accession>A0ABV8QKJ2</accession>
<dbReference type="InterPro" id="IPR046474">
    <property type="entry name" value="DUF6795"/>
</dbReference>
<comment type="caution">
    <text evidence="2">The sequence shown here is derived from an EMBL/GenBank/DDBJ whole genome shotgun (WGS) entry which is preliminary data.</text>
</comment>
<evidence type="ECO:0000313" key="3">
    <source>
        <dbReference type="Proteomes" id="UP001595798"/>
    </source>
</evidence>
<dbReference type="EMBL" id="JBHSDI010000061">
    <property type="protein sequence ID" value="MFC4260862.1"/>
    <property type="molecule type" value="Genomic_DNA"/>
</dbReference>
<dbReference type="RefSeq" id="WP_379889811.1">
    <property type="nucleotide sequence ID" value="NZ_JBHSDI010000061.1"/>
</dbReference>
<evidence type="ECO:0000313" key="2">
    <source>
        <dbReference type="EMBL" id="MFC4260862.1"/>
    </source>
</evidence>
<protein>
    <submittedName>
        <fullName evidence="2">DUF6795 domain-containing protein</fullName>
    </submittedName>
</protein>
<organism evidence="2 3">
    <name type="scientific">Marinobacter lacisalsi</name>
    <dbReference type="NCBI Taxonomy" id="475979"/>
    <lineage>
        <taxon>Bacteria</taxon>
        <taxon>Pseudomonadati</taxon>
        <taxon>Pseudomonadota</taxon>
        <taxon>Gammaproteobacteria</taxon>
        <taxon>Pseudomonadales</taxon>
        <taxon>Marinobacteraceae</taxon>
        <taxon>Marinobacter</taxon>
    </lineage>
</organism>
<name>A0ABV8QKJ2_9GAMM</name>
<feature type="domain" description="DUF6795" evidence="1">
    <location>
        <begin position="41"/>
        <end position="142"/>
    </location>
</feature>